<dbReference type="EMBL" id="MZGU01000006">
    <property type="protein sequence ID" value="PWB85063.1"/>
    <property type="molecule type" value="Genomic_DNA"/>
</dbReference>
<keyword evidence="3" id="KW-1185">Reference proteome</keyword>
<dbReference type="RefSeq" id="WP_116670156.1">
    <property type="nucleotide sequence ID" value="NZ_MZGU01000006.1"/>
</dbReference>
<accession>A0A2U1S5W8</accession>
<gene>
    <name evidence="2" type="ORF">MBBWO_13770</name>
</gene>
<dbReference type="InterPro" id="IPR014229">
    <property type="entry name" value="Spore_YtfJ"/>
</dbReference>
<feature type="region of interest" description="Disordered" evidence="1">
    <location>
        <begin position="117"/>
        <end position="136"/>
    </location>
</feature>
<evidence type="ECO:0000256" key="1">
    <source>
        <dbReference type="SAM" id="MobiDB-lite"/>
    </source>
</evidence>
<dbReference type="Proteomes" id="UP000245577">
    <property type="component" value="Unassembled WGS sequence"/>
</dbReference>
<reference evidence="2 3" key="1">
    <citation type="submission" date="2017-03" db="EMBL/GenBank/DDBJ databases">
        <title>Genome sequence of Methanobrevibacter wosei.</title>
        <authorList>
            <person name="Poehlein A."/>
            <person name="Seedorf H."/>
            <person name="Daniel R."/>
        </authorList>
    </citation>
    <scope>NUCLEOTIDE SEQUENCE [LARGE SCALE GENOMIC DNA]</scope>
    <source>
        <strain evidence="2 3">DSM 11979</strain>
    </source>
</reference>
<dbReference type="AlphaFoldDB" id="A0A2U1S5W8"/>
<proteinExistence type="predicted"/>
<dbReference type="Pfam" id="PF09579">
    <property type="entry name" value="Spore_YtfJ"/>
    <property type="match status" value="1"/>
</dbReference>
<protein>
    <submittedName>
        <fullName evidence="2">Sporulation protein YtfJ</fullName>
    </submittedName>
</protein>
<dbReference type="OrthoDB" id="76585at2157"/>
<dbReference type="PANTHER" id="PTHR39162:SF1">
    <property type="entry name" value="SPORULATION PROTEIN YTFJ"/>
    <property type="match status" value="1"/>
</dbReference>
<name>A0A2U1S5W8_9EURY</name>
<organism evidence="2 3">
    <name type="scientific">Methanobrevibacter woesei</name>
    <dbReference type="NCBI Taxonomy" id="190976"/>
    <lineage>
        <taxon>Archaea</taxon>
        <taxon>Methanobacteriati</taxon>
        <taxon>Methanobacteriota</taxon>
        <taxon>Methanomada group</taxon>
        <taxon>Methanobacteria</taxon>
        <taxon>Methanobacteriales</taxon>
        <taxon>Methanobacteriaceae</taxon>
        <taxon>Methanobrevibacter</taxon>
    </lineage>
</organism>
<feature type="compositionally biased region" description="Acidic residues" evidence="1">
    <location>
        <begin position="117"/>
        <end position="126"/>
    </location>
</feature>
<sequence>MVESNIRATVEELRKLTNVNNYIGEPIETDDKILIPVMRMGVGFAVGKNMIRSEDSDIVGAGAGVEPTSMVIIPKSRDTTEGMRVLNLTKGNEVNKALSDLGLVISDLVKEYIKKEEDDDYDEGEYIEPNTPKVTD</sequence>
<comment type="caution">
    <text evidence="2">The sequence shown here is derived from an EMBL/GenBank/DDBJ whole genome shotgun (WGS) entry which is preliminary data.</text>
</comment>
<evidence type="ECO:0000313" key="2">
    <source>
        <dbReference type="EMBL" id="PWB85063.1"/>
    </source>
</evidence>
<evidence type="ECO:0000313" key="3">
    <source>
        <dbReference type="Proteomes" id="UP000245577"/>
    </source>
</evidence>
<dbReference type="PANTHER" id="PTHR39162">
    <property type="entry name" value="GLL3345 PROTEIN"/>
    <property type="match status" value="1"/>
</dbReference>